<comment type="subcellular location">
    <subcellularLocation>
        <location evidence="1">Cytoplasmic vesicle</location>
        <location evidence="1">Clathrin-coated vesicle</location>
    </subcellularLocation>
    <subcellularLocation>
        <location evidence="2">Golgi apparatus</location>
    </subcellularLocation>
</comment>
<sequence>MGTLFLNQIKKQASFFLQNKYKTARLAFTDVTQAELLAEEATKNDPWGPDAKTMTQIAEASFDVDDYWRIVDVLHRRLYSVDWKQWRISYKSLVLLEFLLTHGPEDFAEEFQCDIDVIQQLGTFQHIDEKGFNWGANMQRRSDHILALLRGGTALREARLKAIKITKEIRGFGNSLESPVSSSPCSSSSSSETSRSTGSSSFSSYTSTNWTWNDHMNNLNKSEQQASPLGNYSEGGIREENNNIYKAIMNNDVEGPRLWDCPPIQEAGSLIDSEENEDHDEYAQTTDGVMDSICSKFGLSPSKKINGDKVPFRSFSNVERGVKKRSGRQSSLGY</sequence>
<dbReference type="EMBL" id="JAFEMO010000003">
    <property type="protein sequence ID" value="KAH7573214.1"/>
    <property type="molecule type" value="Genomic_DNA"/>
</dbReference>
<dbReference type="PANTHER" id="PTHR12276:SF95">
    <property type="entry name" value="ENTH_VHS FAMILY PROTEIN"/>
    <property type="match status" value="1"/>
</dbReference>
<dbReference type="Pfam" id="PF01417">
    <property type="entry name" value="ENTH"/>
    <property type="match status" value="1"/>
</dbReference>
<dbReference type="PANTHER" id="PTHR12276">
    <property type="entry name" value="EPSIN/ENT-RELATED"/>
    <property type="match status" value="1"/>
</dbReference>
<keyword evidence="3" id="KW-0333">Golgi apparatus</keyword>
<name>A0ABQ8I998_9ROSI</name>
<dbReference type="InterPro" id="IPR013809">
    <property type="entry name" value="ENTH"/>
</dbReference>
<dbReference type="InterPro" id="IPR008942">
    <property type="entry name" value="ENTH_VHS"/>
</dbReference>
<dbReference type="CDD" id="cd03571">
    <property type="entry name" value="ENTH"/>
    <property type="match status" value="1"/>
</dbReference>
<evidence type="ECO:0000256" key="3">
    <source>
        <dbReference type="ARBA" id="ARBA00023034"/>
    </source>
</evidence>
<feature type="compositionally biased region" description="Low complexity" evidence="5">
    <location>
        <begin position="175"/>
        <end position="202"/>
    </location>
</feature>
<evidence type="ECO:0000256" key="1">
    <source>
        <dbReference type="ARBA" id="ARBA00004132"/>
    </source>
</evidence>
<feature type="domain" description="ENTH" evidence="6">
    <location>
        <begin position="26"/>
        <end position="159"/>
    </location>
</feature>
<evidence type="ECO:0000256" key="4">
    <source>
        <dbReference type="ARBA" id="ARBA00023329"/>
    </source>
</evidence>
<gene>
    <name evidence="7" type="ORF">JRO89_XS03G0091200</name>
</gene>
<keyword evidence="8" id="KW-1185">Reference proteome</keyword>
<proteinExistence type="predicted"/>
<keyword evidence="4" id="KW-0968">Cytoplasmic vesicle</keyword>
<comment type="caution">
    <text evidence="7">The sequence shown here is derived from an EMBL/GenBank/DDBJ whole genome shotgun (WGS) entry which is preliminary data.</text>
</comment>
<dbReference type="Proteomes" id="UP000827721">
    <property type="component" value="Unassembled WGS sequence"/>
</dbReference>
<feature type="region of interest" description="Disordered" evidence="5">
    <location>
        <begin position="216"/>
        <end position="235"/>
    </location>
</feature>
<evidence type="ECO:0000259" key="6">
    <source>
        <dbReference type="PROSITE" id="PS50942"/>
    </source>
</evidence>
<feature type="compositionally biased region" description="Polar residues" evidence="5">
    <location>
        <begin position="216"/>
        <end position="230"/>
    </location>
</feature>
<dbReference type="Gene3D" id="1.25.40.90">
    <property type="match status" value="1"/>
</dbReference>
<dbReference type="PROSITE" id="PS50942">
    <property type="entry name" value="ENTH"/>
    <property type="match status" value="1"/>
</dbReference>
<organism evidence="7 8">
    <name type="scientific">Xanthoceras sorbifolium</name>
    <dbReference type="NCBI Taxonomy" id="99658"/>
    <lineage>
        <taxon>Eukaryota</taxon>
        <taxon>Viridiplantae</taxon>
        <taxon>Streptophyta</taxon>
        <taxon>Embryophyta</taxon>
        <taxon>Tracheophyta</taxon>
        <taxon>Spermatophyta</taxon>
        <taxon>Magnoliopsida</taxon>
        <taxon>eudicotyledons</taxon>
        <taxon>Gunneridae</taxon>
        <taxon>Pentapetalae</taxon>
        <taxon>rosids</taxon>
        <taxon>malvids</taxon>
        <taxon>Sapindales</taxon>
        <taxon>Sapindaceae</taxon>
        <taxon>Xanthoceroideae</taxon>
        <taxon>Xanthoceras</taxon>
    </lineage>
</organism>
<dbReference type="SMART" id="SM00273">
    <property type="entry name" value="ENTH"/>
    <property type="match status" value="1"/>
</dbReference>
<evidence type="ECO:0000256" key="2">
    <source>
        <dbReference type="ARBA" id="ARBA00004555"/>
    </source>
</evidence>
<feature type="region of interest" description="Disordered" evidence="5">
    <location>
        <begin position="174"/>
        <end position="202"/>
    </location>
</feature>
<protein>
    <recommendedName>
        <fullName evidence="6">ENTH domain-containing protein</fullName>
    </recommendedName>
</protein>
<evidence type="ECO:0000313" key="7">
    <source>
        <dbReference type="EMBL" id="KAH7573214.1"/>
    </source>
</evidence>
<evidence type="ECO:0000256" key="5">
    <source>
        <dbReference type="SAM" id="MobiDB-lite"/>
    </source>
</evidence>
<reference evidence="7 8" key="1">
    <citation type="submission" date="2021-02" db="EMBL/GenBank/DDBJ databases">
        <title>Plant Genome Project.</title>
        <authorList>
            <person name="Zhang R.-G."/>
        </authorList>
    </citation>
    <scope>NUCLEOTIDE SEQUENCE [LARGE SCALE GENOMIC DNA]</scope>
    <source>
        <tissue evidence="7">Leaves</tissue>
    </source>
</reference>
<accession>A0ABQ8I998</accession>
<evidence type="ECO:0000313" key="8">
    <source>
        <dbReference type="Proteomes" id="UP000827721"/>
    </source>
</evidence>
<dbReference type="SUPFAM" id="SSF48464">
    <property type="entry name" value="ENTH/VHS domain"/>
    <property type="match status" value="1"/>
</dbReference>